<evidence type="ECO:0000313" key="1">
    <source>
        <dbReference type="EMBL" id="OAY50883.1"/>
    </source>
</evidence>
<name>A0A2C9VX47_MANES</name>
<dbReference type="EMBL" id="CM004391">
    <property type="protein sequence ID" value="OAY50883.1"/>
    <property type="molecule type" value="Genomic_DNA"/>
</dbReference>
<accession>A0A2C9VX47</accession>
<sequence>MPNILHGKHKSFCRINPMGSNLQNPPADQSLAVSKRIRRASATRCHRSINKPRNILF</sequence>
<proteinExistence type="predicted"/>
<protein>
    <submittedName>
        <fullName evidence="1">Uncharacterized protein</fullName>
    </submittedName>
</protein>
<organism evidence="1">
    <name type="scientific">Manihot esculenta</name>
    <name type="common">Cassava</name>
    <name type="synonym">Jatropha manihot</name>
    <dbReference type="NCBI Taxonomy" id="3983"/>
    <lineage>
        <taxon>Eukaryota</taxon>
        <taxon>Viridiplantae</taxon>
        <taxon>Streptophyta</taxon>
        <taxon>Embryophyta</taxon>
        <taxon>Tracheophyta</taxon>
        <taxon>Spermatophyta</taxon>
        <taxon>Magnoliopsida</taxon>
        <taxon>eudicotyledons</taxon>
        <taxon>Gunneridae</taxon>
        <taxon>Pentapetalae</taxon>
        <taxon>rosids</taxon>
        <taxon>fabids</taxon>
        <taxon>Malpighiales</taxon>
        <taxon>Euphorbiaceae</taxon>
        <taxon>Crotonoideae</taxon>
        <taxon>Manihoteae</taxon>
        <taxon>Manihot</taxon>
    </lineage>
</organism>
<gene>
    <name evidence="1" type="ORF">MANES_05G169700</name>
</gene>
<reference evidence="1" key="1">
    <citation type="submission" date="2016-02" db="EMBL/GenBank/DDBJ databases">
        <title>WGS assembly of Manihot esculenta.</title>
        <authorList>
            <person name="Bredeson J.V."/>
            <person name="Prochnik S.E."/>
            <person name="Lyons J.B."/>
            <person name="Schmutz J."/>
            <person name="Grimwood J."/>
            <person name="Vrebalov J."/>
            <person name="Bart R.S."/>
            <person name="Amuge T."/>
            <person name="Ferguson M.E."/>
            <person name="Green R."/>
            <person name="Putnam N."/>
            <person name="Stites J."/>
            <person name="Rounsley S."/>
            <person name="Rokhsar D.S."/>
        </authorList>
    </citation>
    <scope>NUCLEOTIDE SEQUENCE [LARGE SCALE GENOMIC DNA]</scope>
    <source>
        <tissue evidence="1">Leaf</tissue>
    </source>
</reference>
<dbReference type="AlphaFoldDB" id="A0A2C9VX47"/>